<reference evidence="1 2" key="1">
    <citation type="submission" date="2017-04" db="EMBL/GenBank/DDBJ databases">
        <title>Draft genome sequence of Tuber borchii Vittad., a whitish edible truffle.</title>
        <authorList>
            <consortium name="DOE Joint Genome Institute"/>
            <person name="Murat C."/>
            <person name="Kuo A."/>
            <person name="Barry K.W."/>
            <person name="Clum A."/>
            <person name="Dockter R.B."/>
            <person name="Fauchery L."/>
            <person name="Iotti M."/>
            <person name="Kohler A."/>
            <person name="Labutti K."/>
            <person name="Lindquist E.A."/>
            <person name="Lipzen A."/>
            <person name="Ohm R.A."/>
            <person name="Wang M."/>
            <person name="Grigoriev I.V."/>
            <person name="Zambonelli A."/>
            <person name="Martin F.M."/>
        </authorList>
    </citation>
    <scope>NUCLEOTIDE SEQUENCE [LARGE SCALE GENOMIC DNA]</scope>
    <source>
        <strain evidence="1 2">Tbo3840</strain>
    </source>
</reference>
<dbReference type="Proteomes" id="UP000244722">
    <property type="component" value="Unassembled WGS sequence"/>
</dbReference>
<keyword evidence="2" id="KW-1185">Reference proteome</keyword>
<sequence>MLKDEDLVSASLDFLYQYTTNEENVDKFIQLPDGIEIVKRLTRLLLHQAVSGDQVVFLTGSLKPIIKTTVIPNLPEEIVNYLLGYVEPDRAAKWMRCCFEEVPTADIAK</sequence>
<dbReference type="STRING" id="42251.A0A2T6ZBD9"/>
<proteinExistence type="predicted"/>
<dbReference type="OrthoDB" id="338531at2759"/>
<gene>
    <name evidence="1" type="ORF">B9Z19DRAFT_1136844</name>
</gene>
<dbReference type="AlphaFoldDB" id="A0A2T6ZBD9"/>
<organism evidence="1 2">
    <name type="scientific">Tuber borchii</name>
    <name type="common">White truffle</name>
    <dbReference type="NCBI Taxonomy" id="42251"/>
    <lineage>
        <taxon>Eukaryota</taxon>
        <taxon>Fungi</taxon>
        <taxon>Dikarya</taxon>
        <taxon>Ascomycota</taxon>
        <taxon>Pezizomycotina</taxon>
        <taxon>Pezizomycetes</taxon>
        <taxon>Pezizales</taxon>
        <taxon>Tuberaceae</taxon>
        <taxon>Tuber</taxon>
    </lineage>
</organism>
<evidence type="ECO:0000313" key="1">
    <source>
        <dbReference type="EMBL" id="PUU72734.1"/>
    </source>
</evidence>
<comment type="caution">
    <text evidence="1">The sequence shown here is derived from an EMBL/GenBank/DDBJ whole genome shotgun (WGS) entry which is preliminary data.</text>
</comment>
<name>A0A2T6ZBD9_TUBBO</name>
<evidence type="ECO:0000313" key="2">
    <source>
        <dbReference type="Proteomes" id="UP000244722"/>
    </source>
</evidence>
<protein>
    <submittedName>
        <fullName evidence="1">Uncharacterized protein</fullName>
    </submittedName>
</protein>
<accession>A0A2T6ZBD9</accession>
<dbReference type="EMBL" id="NESQ01000474">
    <property type="protein sequence ID" value="PUU72734.1"/>
    <property type="molecule type" value="Genomic_DNA"/>
</dbReference>